<dbReference type="PROSITE" id="PS51764">
    <property type="entry name" value="GH26"/>
    <property type="match status" value="1"/>
</dbReference>
<evidence type="ECO:0000256" key="2">
    <source>
        <dbReference type="ARBA" id="ARBA00022729"/>
    </source>
</evidence>
<keyword evidence="8" id="KW-1185">Reference proteome</keyword>
<dbReference type="GO" id="GO:0016985">
    <property type="term" value="F:mannan endo-1,4-beta-mannosidase activity"/>
    <property type="evidence" value="ECO:0007669"/>
    <property type="project" value="InterPro"/>
</dbReference>
<name>A0A0E9LW97_9BACT</name>
<organism evidence="7 8">
    <name type="scientific">Geofilum rubicundum JCM 15548</name>
    <dbReference type="NCBI Taxonomy" id="1236989"/>
    <lineage>
        <taxon>Bacteria</taxon>
        <taxon>Pseudomonadati</taxon>
        <taxon>Bacteroidota</taxon>
        <taxon>Bacteroidia</taxon>
        <taxon>Marinilabiliales</taxon>
        <taxon>Marinilabiliaceae</taxon>
        <taxon>Geofilum</taxon>
    </lineage>
</organism>
<dbReference type="STRING" id="1236989.JCM15548_11307"/>
<reference evidence="7 8" key="1">
    <citation type="journal article" date="2015" name="Microbes Environ.">
        <title>Distribution and evolution of nitrogen fixation genes in the phylum bacteroidetes.</title>
        <authorList>
            <person name="Inoue J."/>
            <person name="Oshima K."/>
            <person name="Suda W."/>
            <person name="Sakamoto M."/>
            <person name="Iino T."/>
            <person name="Noda S."/>
            <person name="Hongoh Y."/>
            <person name="Hattori M."/>
            <person name="Ohkuma M."/>
        </authorList>
    </citation>
    <scope>NUCLEOTIDE SEQUENCE [LARGE SCALE GENOMIC DNA]</scope>
    <source>
        <strain evidence="7">JCM 15548</strain>
    </source>
</reference>
<evidence type="ECO:0000256" key="1">
    <source>
        <dbReference type="ARBA" id="ARBA00007754"/>
    </source>
</evidence>
<accession>A0A0E9LW97</accession>
<dbReference type="InterPro" id="IPR000805">
    <property type="entry name" value="Glyco_hydro_26"/>
</dbReference>
<comment type="caution">
    <text evidence="7">The sequence shown here is derived from an EMBL/GenBank/DDBJ whole genome shotgun (WGS) entry which is preliminary data.</text>
</comment>
<comment type="caution">
    <text evidence="5">Lacks conserved residue(s) required for the propagation of feature annotation.</text>
</comment>
<dbReference type="PANTHER" id="PTHR40079">
    <property type="entry name" value="MANNAN ENDO-1,4-BETA-MANNOSIDASE E-RELATED"/>
    <property type="match status" value="1"/>
</dbReference>
<proteinExistence type="inferred from homology"/>
<keyword evidence="4" id="KW-0326">Glycosidase</keyword>
<dbReference type="Pfam" id="PF13205">
    <property type="entry name" value="Big_5"/>
    <property type="match status" value="1"/>
</dbReference>
<sequence>MEALIANWKNGIIMKFCWKLIVALLLLVAACSSESEMKHEAPLFKSSFPVNGSMDVPVESQVTVTFDEVVKVSASHGITVNGHAVEAAVSTVSMTTIVLDVAIEHGMEYVVRVPAGAVVNTFGVSLENPVEFKFTSKAEVVFTIDEHLAVSNPSSEVVKLYNFLKEHYGTKSLSGAMSHVSWNVNEAEWVKQHTGKYPAIATVDYIHLNYSPANWIDYHQTGFLEDWWAANGLVSAGWHWVVPQSEAVRDDPSKYTYKPDETTFSAANALVEGTWENELVKADLEEMADYLLLLKEKNIPVIWRPLHEAAGNIYEYNNGTAWFWWGAKGATHYKALWIYMFEYFESRGLNNLLWVWTTQTKDDPFYPAMPMWI</sequence>
<dbReference type="GO" id="GO:0006080">
    <property type="term" value="P:substituted mannan metabolic process"/>
    <property type="evidence" value="ECO:0007669"/>
    <property type="project" value="InterPro"/>
</dbReference>
<dbReference type="Gene3D" id="3.20.20.80">
    <property type="entry name" value="Glycosidases"/>
    <property type="match status" value="1"/>
</dbReference>
<dbReference type="InterPro" id="IPR032812">
    <property type="entry name" value="SbsA_Ig"/>
</dbReference>
<dbReference type="SUPFAM" id="SSF51445">
    <property type="entry name" value="(Trans)glycosidases"/>
    <property type="match status" value="1"/>
</dbReference>
<evidence type="ECO:0000259" key="6">
    <source>
        <dbReference type="PROSITE" id="PS51764"/>
    </source>
</evidence>
<dbReference type="AlphaFoldDB" id="A0A0E9LW97"/>
<protein>
    <submittedName>
        <fullName evidence="7">Mannan endo-1,4-beta-mannosidase B</fullName>
    </submittedName>
</protein>
<dbReference type="PANTHER" id="PTHR40079:SF4">
    <property type="entry name" value="GH26 DOMAIN-CONTAINING PROTEIN-RELATED"/>
    <property type="match status" value="1"/>
</dbReference>
<keyword evidence="3" id="KW-0378">Hydrolase</keyword>
<feature type="domain" description="GH26" evidence="6">
    <location>
        <begin position="155"/>
        <end position="373"/>
    </location>
</feature>
<dbReference type="Pfam" id="PF02156">
    <property type="entry name" value="Glyco_hydro_26"/>
    <property type="match status" value="1"/>
</dbReference>
<evidence type="ECO:0000256" key="4">
    <source>
        <dbReference type="ARBA" id="ARBA00023295"/>
    </source>
</evidence>
<dbReference type="EMBL" id="BAZW01000007">
    <property type="protein sequence ID" value="GAO29145.1"/>
    <property type="molecule type" value="Genomic_DNA"/>
</dbReference>
<dbReference type="InterPro" id="IPR022790">
    <property type="entry name" value="GH26_dom"/>
</dbReference>
<evidence type="ECO:0000256" key="3">
    <source>
        <dbReference type="ARBA" id="ARBA00022801"/>
    </source>
</evidence>
<evidence type="ECO:0000313" key="8">
    <source>
        <dbReference type="Proteomes" id="UP000032900"/>
    </source>
</evidence>
<keyword evidence="2" id="KW-0732">Signal</keyword>
<gene>
    <name evidence="7" type="ORF">JCM15548_11307</name>
</gene>
<evidence type="ECO:0000256" key="5">
    <source>
        <dbReference type="PROSITE-ProRule" id="PRU01100"/>
    </source>
</evidence>
<dbReference type="Proteomes" id="UP000032900">
    <property type="component" value="Unassembled WGS sequence"/>
</dbReference>
<dbReference type="InterPro" id="IPR017853">
    <property type="entry name" value="GH"/>
</dbReference>
<evidence type="ECO:0000313" key="7">
    <source>
        <dbReference type="EMBL" id="GAO29145.1"/>
    </source>
</evidence>
<dbReference type="PRINTS" id="PR00739">
    <property type="entry name" value="GLHYDRLASE26"/>
</dbReference>
<comment type="similarity">
    <text evidence="1 5">Belongs to the glycosyl hydrolase 26 family.</text>
</comment>